<gene>
    <name evidence="1" type="ORF">JKJ07_18920</name>
</gene>
<protein>
    <submittedName>
        <fullName evidence="1">Uncharacterized protein</fullName>
    </submittedName>
</protein>
<organism evidence="1 2">
    <name type="scientific">Paractinoplanes lichenicola</name>
    <dbReference type="NCBI Taxonomy" id="2802976"/>
    <lineage>
        <taxon>Bacteria</taxon>
        <taxon>Bacillati</taxon>
        <taxon>Actinomycetota</taxon>
        <taxon>Actinomycetes</taxon>
        <taxon>Micromonosporales</taxon>
        <taxon>Micromonosporaceae</taxon>
        <taxon>Paractinoplanes</taxon>
    </lineage>
</organism>
<reference evidence="1 2" key="1">
    <citation type="submission" date="2021-01" db="EMBL/GenBank/DDBJ databases">
        <title>Actinoplanes sp. nov. LDG1-01 isolated from lichen.</title>
        <authorList>
            <person name="Saeng-In P."/>
            <person name="Phongsopitanun W."/>
            <person name="Kanchanasin P."/>
            <person name="Yuki M."/>
            <person name="Kudo T."/>
            <person name="Ohkuma M."/>
            <person name="Tanasupawat S."/>
        </authorList>
    </citation>
    <scope>NUCLEOTIDE SEQUENCE [LARGE SCALE GENOMIC DNA]</scope>
    <source>
        <strain evidence="1 2">LDG1-01</strain>
    </source>
</reference>
<evidence type="ECO:0000313" key="1">
    <source>
        <dbReference type="EMBL" id="MBL7256372.1"/>
    </source>
</evidence>
<sequence length="158" mass="17004">MEFVLDPPYGVGPLRLGMTPDAARTALEFLGPLPPNPTGGPLVHRPSGLGLSVGVDAIEVWRPHDPVDTVTYRNVNVFELPALTVVERLSEHTQLVPDGDGFVAPELLLALWRPFAADDDPDEEEGYFFQSVLVARPGYYDTPAEAAARAAAGQPPGY</sequence>
<dbReference type="RefSeq" id="WP_202992912.1">
    <property type="nucleotide sequence ID" value="NZ_JAENHO010000005.1"/>
</dbReference>
<dbReference type="Proteomes" id="UP000598996">
    <property type="component" value="Unassembled WGS sequence"/>
</dbReference>
<keyword evidence="2" id="KW-1185">Reference proteome</keyword>
<proteinExistence type="predicted"/>
<name>A0ABS1VNQ7_9ACTN</name>
<comment type="caution">
    <text evidence="1">The sequence shown here is derived from an EMBL/GenBank/DDBJ whole genome shotgun (WGS) entry which is preliminary data.</text>
</comment>
<accession>A0ABS1VNQ7</accession>
<dbReference type="EMBL" id="JAENHO010000005">
    <property type="protein sequence ID" value="MBL7256372.1"/>
    <property type="molecule type" value="Genomic_DNA"/>
</dbReference>
<evidence type="ECO:0000313" key="2">
    <source>
        <dbReference type="Proteomes" id="UP000598996"/>
    </source>
</evidence>